<dbReference type="Pfam" id="PF01883">
    <property type="entry name" value="FeS_assembly_P"/>
    <property type="match status" value="1"/>
</dbReference>
<proteinExistence type="predicted"/>
<dbReference type="OrthoDB" id="9805360at2"/>
<evidence type="ECO:0000259" key="2">
    <source>
        <dbReference type="Pfam" id="PF01883"/>
    </source>
</evidence>
<accession>A0A512H4N2</accession>
<evidence type="ECO:0000313" key="4">
    <source>
        <dbReference type="Proteomes" id="UP000321567"/>
    </source>
</evidence>
<feature type="domain" description="MIP18 family-like" evidence="2">
    <location>
        <begin position="37"/>
        <end position="106"/>
    </location>
</feature>
<comment type="caution">
    <text evidence="3">The sequence shown here is derived from an EMBL/GenBank/DDBJ whole genome shotgun (WGS) entry which is preliminary data.</text>
</comment>
<feature type="compositionally biased region" description="Low complexity" evidence="1">
    <location>
        <begin position="1"/>
        <end position="10"/>
    </location>
</feature>
<dbReference type="RefSeq" id="WP_147162486.1">
    <property type="nucleotide sequence ID" value="NZ_BJZO01000009.1"/>
</dbReference>
<reference evidence="3 4" key="1">
    <citation type="submission" date="2019-07" db="EMBL/GenBank/DDBJ databases">
        <title>Whole genome shotgun sequence of Rhodospirillum oryzae NBRC 107573.</title>
        <authorList>
            <person name="Hosoyama A."/>
            <person name="Uohara A."/>
            <person name="Ohji S."/>
            <person name="Ichikawa N."/>
        </authorList>
    </citation>
    <scope>NUCLEOTIDE SEQUENCE [LARGE SCALE GENOMIC DNA]</scope>
    <source>
        <strain evidence="3 4">NBRC 107573</strain>
    </source>
</reference>
<feature type="region of interest" description="Disordered" evidence="1">
    <location>
        <begin position="1"/>
        <end position="35"/>
    </location>
</feature>
<dbReference type="InterPro" id="IPR052339">
    <property type="entry name" value="Fe-S_Maturation_MIP18"/>
</dbReference>
<name>A0A512H4N2_9PROT</name>
<dbReference type="SUPFAM" id="SSF117916">
    <property type="entry name" value="Fe-S cluster assembly (FSCA) domain-like"/>
    <property type="match status" value="1"/>
</dbReference>
<dbReference type="EMBL" id="BJZO01000009">
    <property type="protein sequence ID" value="GEO80425.1"/>
    <property type="molecule type" value="Genomic_DNA"/>
</dbReference>
<dbReference type="AlphaFoldDB" id="A0A512H4N2"/>
<evidence type="ECO:0000313" key="3">
    <source>
        <dbReference type="EMBL" id="GEO80425.1"/>
    </source>
</evidence>
<organism evidence="3 4">
    <name type="scientific">Pararhodospirillum oryzae</name>
    <dbReference type="NCBI Taxonomy" id="478448"/>
    <lineage>
        <taxon>Bacteria</taxon>
        <taxon>Pseudomonadati</taxon>
        <taxon>Pseudomonadota</taxon>
        <taxon>Alphaproteobacteria</taxon>
        <taxon>Rhodospirillales</taxon>
        <taxon>Rhodospirillaceae</taxon>
        <taxon>Pararhodospirillum</taxon>
    </lineage>
</organism>
<protein>
    <submittedName>
        <fullName evidence="3">SUF system Fe-S cluster assembly protein</fullName>
    </submittedName>
</protein>
<dbReference type="InterPro" id="IPR002744">
    <property type="entry name" value="MIP18-like"/>
</dbReference>
<gene>
    <name evidence="3" type="ORF">ROR02_05560</name>
</gene>
<sequence length="132" mass="13911">MMPPYALSASPLPPPEAGEVAKAGAPLDPGTPPAPIEAVTEALREIYDPEIPVNVYDLGLIYDVALDDAGTCRILMTLTAPACPVAGTLPHEMAHRVASVPGVGEVIVTLAWDPPWTPERMSDVARVALDMF</sequence>
<dbReference type="InterPro" id="IPR034904">
    <property type="entry name" value="FSCA_dom_sf"/>
</dbReference>
<evidence type="ECO:0000256" key="1">
    <source>
        <dbReference type="SAM" id="MobiDB-lite"/>
    </source>
</evidence>
<keyword evidence="4" id="KW-1185">Reference proteome</keyword>
<dbReference type="PANTHER" id="PTHR42831:SF1">
    <property type="entry name" value="FE-S PROTEIN MATURATION AUXILIARY FACTOR YITW"/>
    <property type="match status" value="1"/>
</dbReference>
<dbReference type="Gene3D" id="3.30.300.130">
    <property type="entry name" value="Fe-S cluster assembly (FSCA)"/>
    <property type="match status" value="1"/>
</dbReference>
<dbReference type="Proteomes" id="UP000321567">
    <property type="component" value="Unassembled WGS sequence"/>
</dbReference>
<dbReference type="PANTHER" id="PTHR42831">
    <property type="entry name" value="FE-S PROTEIN MATURATION AUXILIARY FACTOR YITW"/>
    <property type="match status" value="1"/>
</dbReference>